<reference evidence="2" key="1">
    <citation type="submission" date="2023-03" db="EMBL/GenBank/DDBJ databases">
        <title>Massive genome expansion in bonnet fungi (Mycena s.s.) driven by repeated elements and novel gene families across ecological guilds.</title>
        <authorList>
            <consortium name="Lawrence Berkeley National Laboratory"/>
            <person name="Harder C.B."/>
            <person name="Miyauchi S."/>
            <person name="Viragh M."/>
            <person name="Kuo A."/>
            <person name="Thoen E."/>
            <person name="Andreopoulos B."/>
            <person name="Lu D."/>
            <person name="Skrede I."/>
            <person name="Drula E."/>
            <person name="Henrissat B."/>
            <person name="Morin E."/>
            <person name="Kohler A."/>
            <person name="Barry K."/>
            <person name="LaButti K."/>
            <person name="Morin E."/>
            <person name="Salamov A."/>
            <person name="Lipzen A."/>
            <person name="Mereny Z."/>
            <person name="Hegedus B."/>
            <person name="Baldrian P."/>
            <person name="Stursova M."/>
            <person name="Weitz H."/>
            <person name="Taylor A."/>
            <person name="Grigoriev I.V."/>
            <person name="Nagy L.G."/>
            <person name="Martin F."/>
            <person name="Kauserud H."/>
        </authorList>
    </citation>
    <scope>NUCLEOTIDE SEQUENCE</scope>
    <source>
        <strain evidence="2">CBHHK173m</strain>
    </source>
</reference>
<organism evidence="2 3">
    <name type="scientific">Mycena belliarum</name>
    <dbReference type="NCBI Taxonomy" id="1033014"/>
    <lineage>
        <taxon>Eukaryota</taxon>
        <taxon>Fungi</taxon>
        <taxon>Dikarya</taxon>
        <taxon>Basidiomycota</taxon>
        <taxon>Agaricomycotina</taxon>
        <taxon>Agaricomycetes</taxon>
        <taxon>Agaricomycetidae</taxon>
        <taxon>Agaricales</taxon>
        <taxon>Marasmiineae</taxon>
        <taxon>Mycenaceae</taxon>
        <taxon>Mycena</taxon>
    </lineage>
</organism>
<evidence type="ECO:0000313" key="2">
    <source>
        <dbReference type="EMBL" id="KAJ7094061.1"/>
    </source>
</evidence>
<proteinExistence type="predicted"/>
<feature type="transmembrane region" description="Helical" evidence="1">
    <location>
        <begin position="90"/>
        <end position="111"/>
    </location>
</feature>
<keyword evidence="1" id="KW-1133">Transmembrane helix</keyword>
<feature type="transmembrane region" description="Helical" evidence="1">
    <location>
        <begin position="9"/>
        <end position="27"/>
    </location>
</feature>
<protein>
    <submittedName>
        <fullName evidence="2">Uncharacterized protein</fullName>
    </submittedName>
</protein>
<dbReference type="AlphaFoldDB" id="A0AAD6U959"/>
<sequence length="114" mass="12878">MHRDQPKRLLYLTCTAALPLFFDASLFRLMPPPTPPLSVLQQRPSSYLWLLFVLISLLRCFSRPSKLNSISDFGPSESILRRHTVNGSWGHNYCSCSLSLFLSALSMALVFSNS</sequence>
<gene>
    <name evidence="2" type="ORF">B0H15DRAFT_151576</name>
</gene>
<name>A0AAD6U959_9AGAR</name>
<dbReference type="Proteomes" id="UP001222325">
    <property type="component" value="Unassembled WGS sequence"/>
</dbReference>
<keyword evidence="1" id="KW-0812">Transmembrane</keyword>
<accession>A0AAD6U959</accession>
<dbReference type="EMBL" id="JARJCN010000015">
    <property type="protein sequence ID" value="KAJ7094061.1"/>
    <property type="molecule type" value="Genomic_DNA"/>
</dbReference>
<evidence type="ECO:0000256" key="1">
    <source>
        <dbReference type="SAM" id="Phobius"/>
    </source>
</evidence>
<evidence type="ECO:0000313" key="3">
    <source>
        <dbReference type="Proteomes" id="UP001222325"/>
    </source>
</evidence>
<keyword evidence="3" id="KW-1185">Reference proteome</keyword>
<comment type="caution">
    <text evidence="2">The sequence shown here is derived from an EMBL/GenBank/DDBJ whole genome shotgun (WGS) entry which is preliminary data.</text>
</comment>
<keyword evidence="1" id="KW-0472">Membrane</keyword>
<feature type="transmembrane region" description="Helical" evidence="1">
    <location>
        <begin position="47"/>
        <end position="62"/>
    </location>
</feature>